<name>A0AAJ5W453_9MICO</name>
<gene>
    <name evidence="1" type="ORF">P0Y48_06780</name>
</gene>
<protein>
    <submittedName>
        <fullName evidence="1">Protein-L-isoaspartate carboxylmethyltransferase</fullName>
    </submittedName>
</protein>
<dbReference type="AlphaFoldDB" id="A0AAJ5W453"/>
<proteinExistence type="predicted"/>
<evidence type="ECO:0000313" key="1">
    <source>
        <dbReference type="EMBL" id="WEK14888.1"/>
    </source>
</evidence>
<accession>A0AAJ5W453</accession>
<organism evidence="1 2">
    <name type="scientific">Candidatus Microbacterium phytovorans</name>
    <dbReference type="NCBI Taxonomy" id="3121374"/>
    <lineage>
        <taxon>Bacteria</taxon>
        <taxon>Bacillati</taxon>
        <taxon>Actinomycetota</taxon>
        <taxon>Actinomycetes</taxon>
        <taxon>Micrococcales</taxon>
        <taxon>Microbacteriaceae</taxon>
        <taxon>Microbacterium</taxon>
    </lineage>
</organism>
<dbReference type="Proteomes" id="UP001213972">
    <property type="component" value="Chromosome"/>
</dbReference>
<reference evidence="1" key="1">
    <citation type="submission" date="2023-03" db="EMBL/GenBank/DDBJ databases">
        <title>Andean soil-derived lignocellulolytic bacterial consortium as a source of novel taxa and putative plastic-active enzymes.</title>
        <authorList>
            <person name="Diaz-Garcia L."/>
            <person name="Chuvochina M."/>
            <person name="Feuerriegel G."/>
            <person name="Bunk B."/>
            <person name="Sproer C."/>
            <person name="Streit W.R."/>
            <person name="Rodriguez L.M."/>
            <person name="Overmann J."/>
            <person name="Jimenez D.J."/>
        </authorList>
    </citation>
    <scope>NUCLEOTIDE SEQUENCE</scope>
    <source>
        <strain evidence="1">MAG 4610</strain>
    </source>
</reference>
<sequence>MPYRDQATVESWVDQFRREEMLATSVSVLEKDFTAGPESGIVVVGLRTASTVTYIEPIIDDGAPTWVVTFEPRHEGFNLDAEGVAALSQDLATLARLCEFLQQKTDDALRAKAESSSFS</sequence>
<dbReference type="EMBL" id="CP119321">
    <property type="protein sequence ID" value="WEK14888.1"/>
    <property type="molecule type" value="Genomic_DNA"/>
</dbReference>
<evidence type="ECO:0000313" key="2">
    <source>
        <dbReference type="Proteomes" id="UP001213972"/>
    </source>
</evidence>